<proteinExistence type="predicted"/>
<feature type="compositionally biased region" description="Polar residues" evidence="1">
    <location>
        <begin position="28"/>
        <end position="39"/>
    </location>
</feature>
<protein>
    <submittedName>
        <fullName evidence="2">Uncharacterized protein</fullName>
    </submittedName>
</protein>
<gene>
    <name evidence="2" type="ORF">FHT02_004118</name>
</gene>
<evidence type="ECO:0000256" key="1">
    <source>
        <dbReference type="SAM" id="MobiDB-lite"/>
    </source>
</evidence>
<dbReference type="Proteomes" id="UP000527143">
    <property type="component" value="Unassembled WGS sequence"/>
</dbReference>
<accession>A0A840YT83</accession>
<evidence type="ECO:0000313" key="3">
    <source>
        <dbReference type="Proteomes" id="UP000527143"/>
    </source>
</evidence>
<keyword evidence="3" id="KW-1185">Reference proteome</keyword>
<comment type="caution">
    <text evidence="2">The sequence shown here is derived from an EMBL/GenBank/DDBJ whole genome shotgun (WGS) entry which is preliminary data.</text>
</comment>
<sequence length="81" mass="8903">MQLLINPSRPGSASSAAKTPKLMRMSKPINQSVTGQNESALGRAKSSRRCDDLRASAPRIRRTTVFMAPNGTPFWRSCQKV</sequence>
<dbReference type="AlphaFoldDB" id="A0A840YT83"/>
<organism evidence="2 3">
    <name type="scientific">Sphingomonas xinjiangensis</name>
    <dbReference type="NCBI Taxonomy" id="643568"/>
    <lineage>
        <taxon>Bacteria</taxon>
        <taxon>Pseudomonadati</taxon>
        <taxon>Pseudomonadota</taxon>
        <taxon>Alphaproteobacteria</taxon>
        <taxon>Sphingomonadales</taxon>
        <taxon>Sphingomonadaceae</taxon>
        <taxon>Sphingomonas</taxon>
    </lineage>
</organism>
<name>A0A840YT83_9SPHN</name>
<evidence type="ECO:0000313" key="2">
    <source>
        <dbReference type="EMBL" id="MBB5712857.1"/>
    </source>
</evidence>
<reference evidence="2 3" key="1">
    <citation type="submission" date="2020-08" db="EMBL/GenBank/DDBJ databases">
        <title>Genomic Encyclopedia of Type Strains, Phase IV (KMG-IV): sequencing the most valuable type-strain genomes for metagenomic binning, comparative biology and taxonomic classification.</title>
        <authorList>
            <person name="Goeker M."/>
        </authorList>
    </citation>
    <scope>NUCLEOTIDE SEQUENCE [LARGE SCALE GENOMIC DNA]</scope>
    <source>
        <strain evidence="2 3">DSM 26736</strain>
    </source>
</reference>
<dbReference type="EMBL" id="JACIJF010000028">
    <property type="protein sequence ID" value="MBB5712857.1"/>
    <property type="molecule type" value="Genomic_DNA"/>
</dbReference>
<feature type="region of interest" description="Disordered" evidence="1">
    <location>
        <begin position="1"/>
        <end position="53"/>
    </location>
</feature>